<dbReference type="PRINTS" id="PR00354">
    <property type="entry name" value="7FE8SFRDOXIN"/>
</dbReference>
<dbReference type="Gene3D" id="3.30.70.20">
    <property type="match status" value="2"/>
</dbReference>
<dbReference type="Pfam" id="PF12800">
    <property type="entry name" value="Fer4_4"/>
    <property type="match status" value="1"/>
</dbReference>
<evidence type="ECO:0000256" key="2">
    <source>
        <dbReference type="ARBA" id="ARBA00022448"/>
    </source>
</evidence>
<dbReference type="PROSITE" id="PS00198">
    <property type="entry name" value="4FE4S_FER_1"/>
    <property type="match status" value="1"/>
</dbReference>
<dbReference type="InterPro" id="IPR017896">
    <property type="entry name" value="4Fe4S_Fe-S-bd"/>
</dbReference>
<keyword evidence="2 8" id="KW-0813">Transport</keyword>
<feature type="domain" description="4Fe-4S ferredoxin-type" evidence="9">
    <location>
        <begin position="111"/>
        <end position="135"/>
    </location>
</feature>
<keyword evidence="6 8" id="KW-0408">Iron</keyword>
<feature type="domain" description="4Fe-4S ferredoxin-type" evidence="9">
    <location>
        <begin position="76"/>
        <end position="105"/>
    </location>
</feature>
<dbReference type="InterPro" id="IPR000813">
    <property type="entry name" value="7Fe_ferredoxin"/>
</dbReference>
<feature type="domain" description="4Fe-4S ferredoxin-type" evidence="9">
    <location>
        <begin position="43"/>
        <end position="75"/>
    </location>
</feature>
<evidence type="ECO:0000256" key="5">
    <source>
        <dbReference type="ARBA" id="ARBA00022982"/>
    </source>
</evidence>
<dbReference type="AlphaFoldDB" id="A0A2Y9C9I5"/>
<feature type="domain" description="4Fe-4S ferredoxin-type" evidence="9">
    <location>
        <begin position="3"/>
        <end position="33"/>
    </location>
</feature>
<evidence type="ECO:0000313" key="11">
    <source>
        <dbReference type="Proteomes" id="UP000245845"/>
    </source>
</evidence>
<comment type="cofactor">
    <cofactor evidence="1 8">
        <name>[4Fe-4S] cluster</name>
        <dbReference type="ChEBI" id="CHEBI:49883"/>
    </cofactor>
</comment>
<reference evidence="10 11" key="1">
    <citation type="submission" date="2018-05" db="EMBL/GenBank/DDBJ databases">
        <title>The Hungate 1000. A catalogue of reference genomes from the rumen microbiome.</title>
        <authorList>
            <person name="Kelly W."/>
        </authorList>
    </citation>
    <scope>NUCLEOTIDE SEQUENCE [LARGE SCALE GENOMIC DNA]</scope>
    <source>
        <strain evidence="10 11">NLAE-zl-C242</strain>
    </source>
</reference>
<proteinExistence type="predicted"/>
<keyword evidence="7 8" id="KW-0411">Iron-sulfur</keyword>
<evidence type="ECO:0000256" key="4">
    <source>
        <dbReference type="ARBA" id="ARBA00022723"/>
    </source>
</evidence>
<keyword evidence="3 8" id="KW-0004">4Fe-4S</keyword>
<dbReference type="SUPFAM" id="SSF54862">
    <property type="entry name" value="4Fe-4S ferredoxins"/>
    <property type="match status" value="1"/>
</dbReference>
<dbReference type="PROSITE" id="PS51379">
    <property type="entry name" value="4FE4S_FER_2"/>
    <property type="match status" value="4"/>
</dbReference>
<comment type="caution">
    <text evidence="10">The sequence shown here is derived from an EMBL/GenBank/DDBJ whole genome shotgun (WGS) entry which is preliminary data.</text>
</comment>
<dbReference type="Pfam" id="PF13247">
    <property type="entry name" value="Fer4_11"/>
    <property type="match status" value="1"/>
</dbReference>
<evidence type="ECO:0000313" key="10">
    <source>
        <dbReference type="EMBL" id="PWJ32109.1"/>
    </source>
</evidence>
<dbReference type="RefSeq" id="WP_109729474.1">
    <property type="nucleotide sequence ID" value="NZ_BAAACK010000007.1"/>
</dbReference>
<dbReference type="PANTHER" id="PTHR42859:SF10">
    <property type="entry name" value="DIMETHYLSULFOXIDE REDUCTASE CHAIN B"/>
    <property type="match status" value="1"/>
</dbReference>
<protein>
    <recommendedName>
        <fullName evidence="8">Ferredoxin</fullName>
    </recommendedName>
</protein>
<dbReference type="GO" id="GO:0009055">
    <property type="term" value="F:electron transfer activity"/>
    <property type="evidence" value="ECO:0007669"/>
    <property type="project" value="UniProtKB-UniRule"/>
</dbReference>
<keyword evidence="11" id="KW-1185">Reference proteome</keyword>
<evidence type="ECO:0000256" key="8">
    <source>
        <dbReference type="RuleBase" id="RU365098"/>
    </source>
</evidence>
<sequence length="159" mass="17351">MGKQLLIKPEKCLGCRTCELVCSFGHNGAFNPRFANVSVMSYEEAAISIPVMCMQCEDPCCLEVCPVGAISRDDKDAVVINADKCIGCKMCMNACPLGNIGFNTERRQVHKCDLCGGEPKCAEFCPTGAITYEDPEEGIDRRRAVADHFKDVFGEEAKA</sequence>
<dbReference type="PANTHER" id="PTHR42859">
    <property type="entry name" value="OXIDOREDUCTASE"/>
    <property type="match status" value="1"/>
</dbReference>
<evidence type="ECO:0000256" key="6">
    <source>
        <dbReference type="ARBA" id="ARBA00023004"/>
    </source>
</evidence>
<evidence type="ECO:0000256" key="7">
    <source>
        <dbReference type="ARBA" id="ARBA00023014"/>
    </source>
</evidence>
<name>A0A2Y9C9I5_9FIRM</name>
<dbReference type="GO" id="GO:0051539">
    <property type="term" value="F:4 iron, 4 sulfur cluster binding"/>
    <property type="evidence" value="ECO:0007669"/>
    <property type="project" value="UniProtKB-UniRule"/>
</dbReference>
<dbReference type="InterPro" id="IPR050294">
    <property type="entry name" value="RnfB_subfamily"/>
</dbReference>
<dbReference type="OrthoDB" id="9810688at2"/>
<dbReference type="GO" id="GO:0046872">
    <property type="term" value="F:metal ion binding"/>
    <property type="evidence" value="ECO:0007669"/>
    <property type="project" value="UniProtKB-UniRule"/>
</dbReference>
<keyword evidence="5 8" id="KW-0249">Electron transport</keyword>
<dbReference type="EMBL" id="QGDL01000001">
    <property type="protein sequence ID" value="PWJ32109.1"/>
    <property type="molecule type" value="Genomic_DNA"/>
</dbReference>
<comment type="function">
    <text evidence="8">Ferredoxins are iron-sulfur proteins that transfer electrons in a wide variety of metabolic reactions.</text>
</comment>
<gene>
    <name evidence="10" type="ORF">A8806_101397</name>
</gene>
<evidence type="ECO:0000256" key="1">
    <source>
        <dbReference type="ARBA" id="ARBA00001966"/>
    </source>
</evidence>
<evidence type="ECO:0000256" key="3">
    <source>
        <dbReference type="ARBA" id="ARBA00022485"/>
    </source>
</evidence>
<organism evidence="10 11">
    <name type="scientific">Faecalicatena orotica</name>
    <dbReference type="NCBI Taxonomy" id="1544"/>
    <lineage>
        <taxon>Bacteria</taxon>
        <taxon>Bacillati</taxon>
        <taxon>Bacillota</taxon>
        <taxon>Clostridia</taxon>
        <taxon>Lachnospirales</taxon>
        <taxon>Lachnospiraceae</taxon>
        <taxon>Faecalicatena</taxon>
    </lineage>
</organism>
<evidence type="ECO:0000259" key="9">
    <source>
        <dbReference type="PROSITE" id="PS51379"/>
    </source>
</evidence>
<dbReference type="CDD" id="cd10550">
    <property type="entry name" value="DMSOR_beta_like"/>
    <property type="match status" value="1"/>
</dbReference>
<dbReference type="Proteomes" id="UP000245845">
    <property type="component" value="Unassembled WGS sequence"/>
</dbReference>
<accession>A0A2Y9C9I5</accession>
<keyword evidence="4 8" id="KW-0479">Metal-binding</keyword>
<dbReference type="InterPro" id="IPR017900">
    <property type="entry name" value="4Fe4S_Fe_S_CS"/>
</dbReference>